<feature type="disulfide bond" evidence="18">
    <location>
        <begin position="132"/>
        <end position="341"/>
    </location>
</feature>
<comment type="cofactor">
    <cofactor evidence="16">
        <name>heme b</name>
        <dbReference type="ChEBI" id="CHEBI:60344"/>
    </cofactor>
    <text evidence="16">Binds 1 heme b (iron(II)-protoporphyrin IX) group per subunit.</text>
</comment>
<feature type="disulfide bond" evidence="18">
    <location>
        <begin position="45"/>
        <end position="126"/>
    </location>
</feature>
<dbReference type="EMBL" id="JAGKQH010000018">
    <property type="protein sequence ID" value="KAG6573717.1"/>
    <property type="molecule type" value="Genomic_DNA"/>
</dbReference>
<protein>
    <recommendedName>
        <fullName evidence="4">peroxidase</fullName>
        <ecNumber evidence="4">1.11.1.7</ecNumber>
    </recommendedName>
</protein>
<evidence type="ECO:0000256" key="16">
    <source>
        <dbReference type="PIRSR" id="PIRSR600823-3"/>
    </source>
</evidence>
<dbReference type="InterPro" id="IPR019794">
    <property type="entry name" value="Peroxidases_AS"/>
</dbReference>
<proteinExistence type="inferred from homology"/>
<dbReference type="AlphaFoldDB" id="A0AAV6M1U8"/>
<dbReference type="GO" id="GO:0140825">
    <property type="term" value="F:lactoperoxidase activity"/>
    <property type="evidence" value="ECO:0007669"/>
    <property type="project" value="UniProtKB-EC"/>
</dbReference>
<sequence>MEVGRVGRVTCAAFLIACCLTVRTCSAVGENKGRNLRAGFYQYTCPQAEKIAADLTSAALGQDPTLAASLLRLFFHDCFVNGCDASILLDSTLSGEPIEKASLGNGKTMRGFELIDEIKVKLENECPEVVSCADITAYVTRDATVFSGLPYFKIPAGRRDGVISRAADVFHNLPNPAMTVDEMAAIFTRKGMTVDEMVTLTGAHSIGKVQCSVFEDRIYNYSETGSRDPKLQAAYASYLSAMCPPADAVPADLAAEGGDRLVYLDPSSPFRLDNSFYLRMREGKTLLQSDQNMADDPRTAELVGKMAAEPKMWMKKFTRALVRLSRVDVLTGNAGEIRKNCRAVNL</sequence>
<evidence type="ECO:0000256" key="5">
    <source>
        <dbReference type="ARBA" id="ARBA00022559"/>
    </source>
</evidence>
<feature type="disulfide bond" evidence="18">
    <location>
        <begin position="211"/>
        <end position="243"/>
    </location>
</feature>
<dbReference type="GO" id="GO:0006979">
    <property type="term" value="P:response to oxidative stress"/>
    <property type="evidence" value="ECO:0007669"/>
    <property type="project" value="InterPro"/>
</dbReference>
<keyword evidence="7 16" id="KW-0479">Metal-binding</keyword>
<evidence type="ECO:0000256" key="19">
    <source>
        <dbReference type="SAM" id="SignalP"/>
    </source>
</evidence>
<feature type="binding site" evidence="16">
    <location>
        <position position="82"/>
    </location>
    <ligand>
        <name>Ca(2+)</name>
        <dbReference type="ChEBI" id="CHEBI:29108"/>
        <label>1</label>
    </ligand>
</feature>
<dbReference type="Proteomes" id="UP000685013">
    <property type="component" value="Chromosome 18"/>
</dbReference>
<feature type="binding site" evidence="16">
    <location>
        <position position="77"/>
    </location>
    <ligand>
        <name>Ca(2+)</name>
        <dbReference type="ChEBI" id="CHEBI:29108"/>
        <label>1</label>
    </ligand>
</feature>
<evidence type="ECO:0000313" key="22">
    <source>
        <dbReference type="Proteomes" id="UP000685013"/>
    </source>
</evidence>
<evidence type="ECO:0000313" key="21">
    <source>
        <dbReference type="EMBL" id="KAG6573717.1"/>
    </source>
</evidence>
<reference evidence="21 22" key="1">
    <citation type="journal article" date="2021" name="Hortic Res">
        <title>The domestication of Cucurbita argyrosperma as revealed by the genome of its wild relative.</title>
        <authorList>
            <person name="Barrera-Redondo J."/>
            <person name="Sanchez-de la Vega G."/>
            <person name="Aguirre-Liguori J.A."/>
            <person name="Castellanos-Morales G."/>
            <person name="Gutierrez-Guerrero Y.T."/>
            <person name="Aguirre-Dugua X."/>
            <person name="Aguirre-Planter E."/>
            <person name="Tenaillon M.I."/>
            <person name="Lira-Saade R."/>
            <person name="Eguiarte L.E."/>
        </authorList>
    </citation>
    <scope>NUCLEOTIDE SEQUENCE [LARGE SCALE GENOMIC DNA]</scope>
    <source>
        <strain evidence="21">JBR-2021</strain>
    </source>
</reference>
<feature type="non-terminal residue" evidence="21">
    <location>
        <position position="1"/>
    </location>
</feature>
<dbReference type="GO" id="GO:0042744">
    <property type="term" value="P:hydrogen peroxide catabolic process"/>
    <property type="evidence" value="ECO:0007669"/>
    <property type="project" value="InterPro"/>
</dbReference>
<dbReference type="PROSITE" id="PS50873">
    <property type="entry name" value="PEROXIDASE_4"/>
    <property type="match status" value="1"/>
</dbReference>
<feature type="chain" id="PRO_5043944302" description="peroxidase" evidence="19">
    <location>
        <begin position="28"/>
        <end position="346"/>
    </location>
</feature>
<dbReference type="CDD" id="cd00693">
    <property type="entry name" value="secretory_peroxidase"/>
    <property type="match status" value="1"/>
</dbReference>
<evidence type="ECO:0000256" key="4">
    <source>
        <dbReference type="ARBA" id="ARBA00012313"/>
    </source>
</evidence>
<keyword evidence="10" id="KW-0560">Oxidoreductase</keyword>
<feature type="site" description="Transition state stabilizer" evidence="17">
    <location>
        <position position="72"/>
    </location>
</feature>
<evidence type="ECO:0000256" key="3">
    <source>
        <dbReference type="ARBA" id="ARBA00006873"/>
    </source>
</evidence>
<evidence type="ECO:0000256" key="6">
    <source>
        <dbReference type="ARBA" id="ARBA00022617"/>
    </source>
</evidence>
<feature type="binding site" evidence="16">
    <location>
        <position position="80"/>
    </location>
    <ligand>
        <name>Ca(2+)</name>
        <dbReference type="ChEBI" id="CHEBI:29108"/>
        <label>1</label>
    </ligand>
</feature>
<feature type="signal peptide" evidence="19">
    <location>
        <begin position="1"/>
        <end position="27"/>
    </location>
</feature>
<gene>
    <name evidence="21" type="primary">PER57</name>
    <name evidence="21" type="ORF">SDJN03_27604</name>
</gene>
<evidence type="ECO:0000256" key="15">
    <source>
        <dbReference type="PIRSR" id="PIRSR600823-2"/>
    </source>
</evidence>
<dbReference type="FunFam" id="1.10.420.10:FF:000007">
    <property type="entry name" value="Peroxidase"/>
    <property type="match status" value="1"/>
</dbReference>
<keyword evidence="6" id="KW-0349">Heme</keyword>
<dbReference type="GO" id="GO:0046872">
    <property type="term" value="F:metal ion binding"/>
    <property type="evidence" value="ECO:0007669"/>
    <property type="project" value="UniProtKB-KW"/>
</dbReference>
<feature type="binding site" evidence="16">
    <location>
        <position position="84"/>
    </location>
    <ligand>
        <name>Ca(2+)</name>
        <dbReference type="ChEBI" id="CHEBI:29108"/>
        <label>1</label>
    </ligand>
</feature>
<keyword evidence="8 19" id="KW-0732">Signal</keyword>
<dbReference type="InterPro" id="IPR002016">
    <property type="entry name" value="Haem_peroxidase"/>
</dbReference>
<evidence type="ECO:0000256" key="2">
    <source>
        <dbReference type="ARBA" id="ARBA00002322"/>
    </source>
</evidence>
<feature type="disulfide bond" evidence="18">
    <location>
        <begin position="78"/>
        <end position="83"/>
    </location>
</feature>
<keyword evidence="5 21" id="KW-0575">Peroxidase</keyword>
<feature type="binding site" description="axial binding residue" evidence="16">
    <location>
        <position position="204"/>
    </location>
    <ligand>
        <name>heme b</name>
        <dbReference type="ChEBI" id="CHEBI:60344"/>
    </ligand>
    <ligandPart>
        <name>Fe</name>
        <dbReference type="ChEBI" id="CHEBI:18248"/>
    </ligandPart>
</feature>
<evidence type="ECO:0000256" key="11">
    <source>
        <dbReference type="ARBA" id="ARBA00023004"/>
    </source>
</evidence>
<dbReference type="PROSITE" id="PS00435">
    <property type="entry name" value="PEROXIDASE_1"/>
    <property type="match status" value="1"/>
</dbReference>
<comment type="similarity">
    <text evidence="3">Belongs to the peroxidase family. Ascorbate peroxidase subfamily.</text>
</comment>
<feature type="active site" description="Proton acceptor" evidence="14">
    <location>
        <position position="76"/>
    </location>
</feature>
<keyword evidence="13" id="KW-0325">Glycoprotein</keyword>
<keyword evidence="22" id="KW-1185">Reference proteome</keyword>
<feature type="binding site" evidence="16">
    <location>
        <position position="265"/>
    </location>
    <ligand>
        <name>Ca(2+)</name>
        <dbReference type="ChEBI" id="CHEBI:29108"/>
        <label>2</label>
    </ligand>
</feature>
<evidence type="ECO:0000256" key="12">
    <source>
        <dbReference type="ARBA" id="ARBA00023157"/>
    </source>
</evidence>
<evidence type="ECO:0000259" key="20">
    <source>
        <dbReference type="PROSITE" id="PS50873"/>
    </source>
</evidence>
<evidence type="ECO:0000256" key="1">
    <source>
        <dbReference type="ARBA" id="ARBA00000189"/>
    </source>
</evidence>
<evidence type="ECO:0000256" key="8">
    <source>
        <dbReference type="ARBA" id="ARBA00022729"/>
    </source>
</evidence>
<evidence type="ECO:0000256" key="7">
    <source>
        <dbReference type="ARBA" id="ARBA00022723"/>
    </source>
</evidence>
<dbReference type="Pfam" id="PF00141">
    <property type="entry name" value="peroxidase"/>
    <property type="match status" value="1"/>
</dbReference>
<evidence type="ECO:0000256" key="17">
    <source>
        <dbReference type="PIRSR" id="PIRSR600823-4"/>
    </source>
</evidence>
<comment type="caution">
    <text evidence="21">The sequence shown here is derived from an EMBL/GenBank/DDBJ whole genome shotgun (WGS) entry which is preliminary data.</text>
</comment>
<feature type="binding site" evidence="16">
    <location>
        <position position="86"/>
    </location>
    <ligand>
        <name>Ca(2+)</name>
        <dbReference type="ChEBI" id="CHEBI:29108"/>
        <label>1</label>
    </ligand>
</feature>
<evidence type="ECO:0000256" key="14">
    <source>
        <dbReference type="PIRSR" id="PIRSR600823-1"/>
    </source>
</evidence>
<dbReference type="PANTHER" id="PTHR31517">
    <property type="match status" value="1"/>
</dbReference>
<feature type="binding site" evidence="16">
    <location>
        <position position="273"/>
    </location>
    <ligand>
        <name>Ca(2+)</name>
        <dbReference type="ChEBI" id="CHEBI:29108"/>
        <label>2</label>
    </ligand>
</feature>
<dbReference type="InterPro" id="IPR019793">
    <property type="entry name" value="Peroxidases_heam-ligand_BS"/>
</dbReference>
<dbReference type="PANTHER" id="PTHR31517:SF84">
    <property type="entry name" value="PEROXIDASE"/>
    <property type="match status" value="1"/>
</dbReference>
<keyword evidence="9 16" id="KW-0106">Calcium</keyword>
<comment type="catalytic activity">
    <reaction evidence="1">
        <text>2 a phenolic donor + H2O2 = 2 a phenolic radical donor + 2 H2O</text>
        <dbReference type="Rhea" id="RHEA:56136"/>
        <dbReference type="ChEBI" id="CHEBI:15377"/>
        <dbReference type="ChEBI" id="CHEBI:16240"/>
        <dbReference type="ChEBI" id="CHEBI:139520"/>
        <dbReference type="ChEBI" id="CHEBI:139521"/>
        <dbReference type="EC" id="1.11.1.7"/>
    </reaction>
</comment>
<evidence type="ECO:0000256" key="13">
    <source>
        <dbReference type="ARBA" id="ARBA00023180"/>
    </source>
</evidence>
<dbReference type="GO" id="GO:0020037">
    <property type="term" value="F:heme binding"/>
    <property type="evidence" value="ECO:0007669"/>
    <property type="project" value="InterPro"/>
</dbReference>
<dbReference type="EC" id="1.11.1.7" evidence="4"/>
<organism evidence="21 22">
    <name type="scientific">Cucurbita argyrosperma subsp. sororia</name>
    <dbReference type="NCBI Taxonomy" id="37648"/>
    <lineage>
        <taxon>Eukaryota</taxon>
        <taxon>Viridiplantae</taxon>
        <taxon>Streptophyta</taxon>
        <taxon>Embryophyta</taxon>
        <taxon>Tracheophyta</taxon>
        <taxon>Spermatophyta</taxon>
        <taxon>Magnoliopsida</taxon>
        <taxon>eudicotyledons</taxon>
        <taxon>Gunneridae</taxon>
        <taxon>Pentapetalae</taxon>
        <taxon>rosids</taxon>
        <taxon>fabids</taxon>
        <taxon>Cucurbitales</taxon>
        <taxon>Cucurbitaceae</taxon>
        <taxon>Cucurbiteae</taxon>
        <taxon>Cucurbita</taxon>
    </lineage>
</organism>
<feature type="binding site" evidence="15">
    <location>
        <position position="174"/>
    </location>
    <ligand>
        <name>substrate</name>
    </ligand>
</feature>
<dbReference type="InterPro" id="IPR033905">
    <property type="entry name" value="Secretory_peroxidase"/>
</dbReference>
<name>A0AAV6M1U8_9ROSI</name>
<evidence type="ECO:0000256" key="10">
    <source>
        <dbReference type="ARBA" id="ARBA00023002"/>
    </source>
</evidence>
<evidence type="ECO:0000256" key="18">
    <source>
        <dbReference type="PIRSR" id="PIRSR600823-5"/>
    </source>
</evidence>
<dbReference type="FunFam" id="1.10.520.10:FF:000009">
    <property type="entry name" value="Peroxidase"/>
    <property type="match status" value="1"/>
</dbReference>
<keyword evidence="11 16" id="KW-0408">Iron</keyword>
<accession>A0AAV6M1U8</accession>
<feature type="binding site" evidence="16">
    <location>
        <position position="99"/>
    </location>
    <ligand>
        <name>Ca(2+)</name>
        <dbReference type="ChEBI" id="CHEBI:29108"/>
        <label>1</label>
    </ligand>
</feature>
<keyword evidence="12 18" id="KW-1015">Disulfide bond</keyword>
<evidence type="ECO:0000256" key="9">
    <source>
        <dbReference type="ARBA" id="ARBA00022837"/>
    </source>
</evidence>
<dbReference type="PROSITE" id="PS00436">
    <property type="entry name" value="PEROXIDASE_2"/>
    <property type="match status" value="1"/>
</dbReference>
<comment type="cofactor">
    <cofactor evidence="16">
        <name>Ca(2+)</name>
        <dbReference type="ChEBI" id="CHEBI:29108"/>
    </cofactor>
    <text evidence="16">Binds 2 calcium ions per subunit.</text>
</comment>
<feature type="domain" description="Plant heme peroxidase family profile" evidence="20">
    <location>
        <begin position="35"/>
        <end position="345"/>
    </location>
</feature>
<dbReference type="InterPro" id="IPR000823">
    <property type="entry name" value="Peroxidase_pln"/>
</dbReference>
<comment type="function">
    <text evidence="2">Removal of H(2)O(2), oxidation of toxic reductants, biosynthesis and degradation of lignin, suberization, auxin catabolism, response to environmental stresses such as wounding, pathogen attack and oxidative stress. These functions might be dependent on each isozyme/isoform in each plant tissue.</text>
</comment>